<dbReference type="PANTHER" id="PTHR31284">
    <property type="entry name" value="ACID PHOSPHATASE-LIKE PROTEIN"/>
    <property type="match status" value="1"/>
</dbReference>
<dbReference type="InterPro" id="IPR011267">
    <property type="entry name" value="Veg_Stor_Prot"/>
</dbReference>
<dbReference type="InterPro" id="IPR010028">
    <property type="entry name" value="Acid_phosphatase_pln"/>
</dbReference>
<proteinExistence type="predicted"/>
<dbReference type="GO" id="GO:0003993">
    <property type="term" value="F:acid phosphatase activity"/>
    <property type="evidence" value="ECO:0007669"/>
    <property type="project" value="InterPro"/>
</dbReference>
<keyword evidence="1 2" id="KW-0732">Signal</keyword>
<dbReference type="InterPro" id="IPR005519">
    <property type="entry name" value="Acid_phosphat_B-like"/>
</dbReference>
<keyword evidence="4" id="KW-1185">Reference proteome</keyword>
<reference evidence="3 4" key="1">
    <citation type="submission" date="2019-04" db="EMBL/GenBank/DDBJ databases">
        <title>An improved genome assembly and genetic linkage map for asparagus bean, Vigna unguiculata ssp. sesquipedialis.</title>
        <authorList>
            <person name="Xia Q."/>
            <person name="Zhang R."/>
            <person name="Dong Y."/>
        </authorList>
    </citation>
    <scope>NUCLEOTIDE SEQUENCE [LARGE SCALE GENOMIC DNA]</scope>
    <source>
        <tissue evidence="3">Leaf</tissue>
    </source>
</reference>
<dbReference type="InterPro" id="IPR023214">
    <property type="entry name" value="HAD_sf"/>
</dbReference>
<name>A0A4D6MR42_VIGUN</name>
<feature type="signal peptide" evidence="2">
    <location>
        <begin position="1"/>
        <end position="19"/>
    </location>
</feature>
<organism evidence="3 4">
    <name type="scientific">Vigna unguiculata</name>
    <name type="common">Cowpea</name>
    <dbReference type="NCBI Taxonomy" id="3917"/>
    <lineage>
        <taxon>Eukaryota</taxon>
        <taxon>Viridiplantae</taxon>
        <taxon>Streptophyta</taxon>
        <taxon>Embryophyta</taxon>
        <taxon>Tracheophyta</taxon>
        <taxon>Spermatophyta</taxon>
        <taxon>Magnoliopsida</taxon>
        <taxon>eudicotyledons</taxon>
        <taxon>Gunneridae</taxon>
        <taxon>Pentapetalae</taxon>
        <taxon>rosids</taxon>
        <taxon>fabids</taxon>
        <taxon>Fabales</taxon>
        <taxon>Fabaceae</taxon>
        <taxon>Papilionoideae</taxon>
        <taxon>50 kb inversion clade</taxon>
        <taxon>NPAAA clade</taxon>
        <taxon>indigoferoid/millettioid clade</taxon>
        <taxon>Phaseoleae</taxon>
        <taxon>Vigna</taxon>
    </lineage>
</organism>
<feature type="chain" id="PRO_5020021732" evidence="2">
    <location>
        <begin position="20"/>
        <end position="536"/>
    </location>
</feature>
<dbReference type="Proteomes" id="UP000501690">
    <property type="component" value="Linkage Group LG8"/>
</dbReference>
<keyword evidence="3" id="KW-0689">Ribosomal protein</keyword>
<dbReference type="PANTHER" id="PTHR31284:SF19">
    <property type="entry name" value="VEGETATIVE STORAGE PROTEIN 1-RELATED"/>
    <property type="match status" value="1"/>
</dbReference>
<protein>
    <submittedName>
        <fullName evidence="3">Large subunit ribosomal protein L10e</fullName>
    </submittedName>
</protein>
<dbReference type="GO" id="GO:0045735">
    <property type="term" value="F:nutrient reservoir activity"/>
    <property type="evidence" value="ECO:0007669"/>
    <property type="project" value="InterPro"/>
</dbReference>
<dbReference type="NCBIfam" id="TIGR01675">
    <property type="entry name" value="plant-AP"/>
    <property type="match status" value="1"/>
</dbReference>
<accession>A0A4D6MR42</accession>
<evidence type="ECO:0000313" key="4">
    <source>
        <dbReference type="Proteomes" id="UP000501690"/>
    </source>
</evidence>
<dbReference type="AlphaFoldDB" id="A0A4D6MR42"/>
<dbReference type="Gene3D" id="3.40.50.1000">
    <property type="entry name" value="HAD superfamily/HAD-like"/>
    <property type="match status" value="2"/>
</dbReference>
<dbReference type="InterPro" id="IPR036412">
    <property type="entry name" value="HAD-like_sf"/>
</dbReference>
<dbReference type="CDD" id="cd07535">
    <property type="entry name" value="HAD_VSP"/>
    <property type="match status" value="2"/>
</dbReference>
<evidence type="ECO:0000313" key="3">
    <source>
        <dbReference type="EMBL" id="QCE02305.1"/>
    </source>
</evidence>
<evidence type="ECO:0000256" key="1">
    <source>
        <dbReference type="ARBA" id="ARBA00022729"/>
    </source>
</evidence>
<dbReference type="GO" id="GO:0005840">
    <property type="term" value="C:ribosome"/>
    <property type="evidence" value="ECO:0007669"/>
    <property type="project" value="UniProtKB-KW"/>
</dbReference>
<evidence type="ECO:0000256" key="2">
    <source>
        <dbReference type="SAM" id="SignalP"/>
    </source>
</evidence>
<sequence>MKLVVFLVATILVASQCHGASFRSFPLRLPTGYGDGASYGDVRCASWRLAVEAKNIFGFETIPEQCVEATANYIEGGQYQSDSKTVNQQVFFFARDREIHENDVVLFNIDGTVLSNVPYYSQHGYGSEKFNSTRYDEEFVNKGNAPALPETLKNYNKLLDLGLKVIFLTGRRTDKKAVTEANLKKAGYHTWEKLILKDPSNNQNSVEYKSTERAKLVQQGYRIIANVGDQWSGLSGHNVGIRTFKLPNPIDSTTEFSLCAFNKLWNFLNCYSNSDERIMKVFVFVVAITVAAWQCEGSEHGASFQIFPLRMKTGHGGRYIPEVSCQSWRVGVEAHNVIEWKTVPLDCEGYVGNYMLGDQYRSDSKTVCGEAYSYANTLNITAKDIWVFDVDETTLSNLPYYAHHGFGVEPYNSTLFNKWVDLGEAPALPESLKLYKKLLSLGIKIVFLTGRPLEQKAITVTNLKIAGYHKWEKLIVKDTSIYHGKTAVTYKSSERKKLEEQGYNIIGNIGDQWSDILGTNTGDRTFKLPDPMYYIS</sequence>
<dbReference type="EMBL" id="CP039352">
    <property type="protein sequence ID" value="QCE02305.1"/>
    <property type="molecule type" value="Genomic_DNA"/>
</dbReference>
<gene>
    <name evidence="3" type="ORF">DEO72_LG8g316</name>
</gene>
<dbReference type="SUPFAM" id="SSF56784">
    <property type="entry name" value="HAD-like"/>
    <property type="match status" value="2"/>
</dbReference>
<dbReference type="Pfam" id="PF03767">
    <property type="entry name" value="Acid_phosphat_B"/>
    <property type="match status" value="2"/>
</dbReference>
<dbReference type="NCBIfam" id="TIGR01680">
    <property type="entry name" value="Veg_Stor_Prot"/>
    <property type="match status" value="1"/>
</dbReference>
<keyword evidence="3" id="KW-0687">Ribonucleoprotein</keyword>